<dbReference type="Gene3D" id="2.60.120.40">
    <property type="match status" value="1"/>
</dbReference>
<evidence type="ECO:0000256" key="1">
    <source>
        <dbReference type="SAM" id="MobiDB-lite"/>
    </source>
</evidence>
<accession>A0A210QB78</accession>
<keyword evidence="4" id="KW-1185">Reference proteome</keyword>
<feature type="compositionally biased region" description="Basic and acidic residues" evidence="1">
    <location>
        <begin position="1"/>
        <end position="11"/>
    </location>
</feature>
<feature type="compositionally biased region" description="Acidic residues" evidence="1">
    <location>
        <begin position="12"/>
        <end position="25"/>
    </location>
</feature>
<protein>
    <recommendedName>
        <fullName evidence="2">C1q domain-containing protein</fullName>
    </recommendedName>
</protein>
<evidence type="ECO:0000259" key="2">
    <source>
        <dbReference type="PROSITE" id="PS50871"/>
    </source>
</evidence>
<dbReference type="InterPro" id="IPR001073">
    <property type="entry name" value="C1q_dom"/>
</dbReference>
<dbReference type="InterPro" id="IPR008983">
    <property type="entry name" value="Tumour_necrosis_fac-like_dom"/>
</dbReference>
<gene>
    <name evidence="3" type="ORF">KP79_PYT15435</name>
</gene>
<feature type="compositionally biased region" description="Low complexity" evidence="1">
    <location>
        <begin position="47"/>
        <end position="58"/>
    </location>
</feature>
<proteinExistence type="predicted"/>
<dbReference type="Pfam" id="PF00386">
    <property type="entry name" value="C1q"/>
    <property type="match status" value="1"/>
</dbReference>
<dbReference type="SMART" id="SM00110">
    <property type="entry name" value="C1Q"/>
    <property type="match status" value="1"/>
</dbReference>
<feature type="domain" description="C1q" evidence="2">
    <location>
        <begin position="100"/>
        <end position="232"/>
    </location>
</feature>
<dbReference type="PROSITE" id="PS50871">
    <property type="entry name" value="C1Q"/>
    <property type="match status" value="1"/>
</dbReference>
<comment type="caution">
    <text evidence="3">The sequence shown here is derived from an EMBL/GenBank/DDBJ whole genome shotgun (WGS) entry which is preliminary data.</text>
</comment>
<dbReference type="EMBL" id="NEDP02004329">
    <property type="protein sequence ID" value="OWF45990.1"/>
    <property type="molecule type" value="Genomic_DNA"/>
</dbReference>
<feature type="region of interest" description="Disordered" evidence="1">
    <location>
        <begin position="1"/>
        <end position="75"/>
    </location>
</feature>
<dbReference type="Proteomes" id="UP000242188">
    <property type="component" value="Unassembled WGS sequence"/>
</dbReference>
<organism evidence="3 4">
    <name type="scientific">Mizuhopecten yessoensis</name>
    <name type="common">Japanese scallop</name>
    <name type="synonym">Patinopecten yessoensis</name>
    <dbReference type="NCBI Taxonomy" id="6573"/>
    <lineage>
        <taxon>Eukaryota</taxon>
        <taxon>Metazoa</taxon>
        <taxon>Spiralia</taxon>
        <taxon>Lophotrochozoa</taxon>
        <taxon>Mollusca</taxon>
        <taxon>Bivalvia</taxon>
        <taxon>Autobranchia</taxon>
        <taxon>Pteriomorphia</taxon>
        <taxon>Pectinida</taxon>
        <taxon>Pectinoidea</taxon>
        <taxon>Pectinidae</taxon>
        <taxon>Mizuhopecten</taxon>
    </lineage>
</organism>
<evidence type="ECO:0000313" key="4">
    <source>
        <dbReference type="Proteomes" id="UP000242188"/>
    </source>
</evidence>
<reference evidence="3 4" key="1">
    <citation type="journal article" date="2017" name="Nat. Ecol. Evol.">
        <title>Scallop genome provides insights into evolution of bilaterian karyotype and development.</title>
        <authorList>
            <person name="Wang S."/>
            <person name="Zhang J."/>
            <person name="Jiao W."/>
            <person name="Li J."/>
            <person name="Xun X."/>
            <person name="Sun Y."/>
            <person name="Guo X."/>
            <person name="Huan P."/>
            <person name="Dong B."/>
            <person name="Zhang L."/>
            <person name="Hu X."/>
            <person name="Sun X."/>
            <person name="Wang J."/>
            <person name="Zhao C."/>
            <person name="Wang Y."/>
            <person name="Wang D."/>
            <person name="Huang X."/>
            <person name="Wang R."/>
            <person name="Lv J."/>
            <person name="Li Y."/>
            <person name="Zhang Z."/>
            <person name="Liu B."/>
            <person name="Lu W."/>
            <person name="Hui Y."/>
            <person name="Liang J."/>
            <person name="Zhou Z."/>
            <person name="Hou R."/>
            <person name="Li X."/>
            <person name="Liu Y."/>
            <person name="Li H."/>
            <person name="Ning X."/>
            <person name="Lin Y."/>
            <person name="Zhao L."/>
            <person name="Xing Q."/>
            <person name="Dou J."/>
            <person name="Li Y."/>
            <person name="Mao J."/>
            <person name="Guo H."/>
            <person name="Dou H."/>
            <person name="Li T."/>
            <person name="Mu C."/>
            <person name="Jiang W."/>
            <person name="Fu Q."/>
            <person name="Fu X."/>
            <person name="Miao Y."/>
            <person name="Liu J."/>
            <person name="Yu Q."/>
            <person name="Li R."/>
            <person name="Liao H."/>
            <person name="Li X."/>
            <person name="Kong Y."/>
            <person name="Jiang Z."/>
            <person name="Chourrout D."/>
            <person name="Li R."/>
            <person name="Bao Z."/>
        </authorList>
    </citation>
    <scope>NUCLEOTIDE SEQUENCE [LARGE SCALE GENOMIC DNA]</scope>
    <source>
        <strain evidence="3 4">PY_sf001</strain>
    </source>
</reference>
<name>A0A210QB78_MIZYE</name>
<dbReference type="SUPFAM" id="SSF49842">
    <property type="entry name" value="TNF-like"/>
    <property type="match status" value="1"/>
</dbReference>
<sequence length="232" mass="26347">MDKLAEYRSSEEDSSEGLYESDDNDYAIPSVQTKNKHRTCGSMYLPSAKSHSSNSKNNVRTENLDAESTSDTLPEEGEIVSKPISAVKAPAVRKGKLKRRGLAIVAFSAYMRTCVDPLVDDVIPFEKITMNYGRGYKRHLSTFVCPRSGTYMITWRVVLIEVRETTLNLMVNGTVRKRTTFDCTDSSDNNKCEREEIIKLFMRDRVCITLYDGDSKLLRPTKCKFAGIRLMR</sequence>
<evidence type="ECO:0000313" key="3">
    <source>
        <dbReference type="EMBL" id="OWF45990.1"/>
    </source>
</evidence>
<dbReference type="OrthoDB" id="10321419at2759"/>
<dbReference type="AlphaFoldDB" id="A0A210QB78"/>